<sequence length="112" mass="12791">MKKRSMFLFILLLLGACNTSTESNSYQGIIRIHDTNYYFDDAENYTQSVKIGEIKEQTPPDVVPVRHLRSNTEAKGSEIYSTVESSNHIIVKNKVTDEISVYTSQEKRLTSK</sequence>
<evidence type="ECO:0000313" key="1">
    <source>
        <dbReference type="EMBL" id="GLO65437.1"/>
    </source>
</evidence>
<proteinExistence type="predicted"/>
<dbReference type="EMBL" id="BSKO01000001">
    <property type="protein sequence ID" value="GLO65437.1"/>
    <property type="molecule type" value="Genomic_DNA"/>
</dbReference>
<accession>A0ABQ5TH54</accession>
<organism evidence="1 2">
    <name type="scientific">Oceanobacillus kimchii</name>
    <dbReference type="NCBI Taxonomy" id="746691"/>
    <lineage>
        <taxon>Bacteria</taxon>
        <taxon>Bacillati</taxon>
        <taxon>Bacillota</taxon>
        <taxon>Bacilli</taxon>
        <taxon>Bacillales</taxon>
        <taxon>Bacillaceae</taxon>
        <taxon>Oceanobacillus</taxon>
    </lineage>
</organism>
<dbReference type="RefSeq" id="WP_017796127.1">
    <property type="nucleotide sequence ID" value="NZ_BSKO01000001.1"/>
</dbReference>
<evidence type="ECO:0008006" key="3">
    <source>
        <dbReference type="Google" id="ProtNLM"/>
    </source>
</evidence>
<evidence type="ECO:0000313" key="2">
    <source>
        <dbReference type="Proteomes" id="UP001275436"/>
    </source>
</evidence>
<keyword evidence="2" id="KW-1185">Reference proteome</keyword>
<comment type="caution">
    <text evidence="1">The sequence shown here is derived from an EMBL/GenBank/DDBJ whole genome shotgun (WGS) entry which is preliminary data.</text>
</comment>
<gene>
    <name evidence="1" type="ORF">MACH08_12210</name>
</gene>
<dbReference type="PROSITE" id="PS51257">
    <property type="entry name" value="PROKAR_LIPOPROTEIN"/>
    <property type="match status" value="1"/>
</dbReference>
<protein>
    <recommendedName>
        <fullName evidence="3">DUF3221 domain-containing protein</fullName>
    </recommendedName>
</protein>
<dbReference type="Proteomes" id="UP001275436">
    <property type="component" value="Unassembled WGS sequence"/>
</dbReference>
<reference evidence="1 2" key="1">
    <citation type="submission" date="2023-02" db="EMBL/GenBank/DDBJ databases">
        <title>Oceanobacillus kimchii IFOP_LL358 isolated form Alexandrium catenella lab strain.</title>
        <authorList>
            <person name="Gajardo G."/>
            <person name="Ueki S."/>
            <person name="Maruyama F."/>
        </authorList>
    </citation>
    <scope>NUCLEOTIDE SEQUENCE [LARGE SCALE GENOMIC DNA]</scope>
    <source>
        <strain evidence="1 2">IFOP_LL358</strain>
    </source>
</reference>
<name>A0ABQ5TH54_9BACI</name>